<protein>
    <submittedName>
        <fullName evidence="1">Uncharacterized protein</fullName>
    </submittedName>
</protein>
<organism evidence="1 2">
    <name type="scientific">Portunus trituberculatus</name>
    <name type="common">Swimming crab</name>
    <name type="synonym">Neptunus trituberculatus</name>
    <dbReference type="NCBI Taxonomy" id="210409"/>
    <lineage>
        <taxon>Eukaryota</taxon>
        <taxon>Metazoa</taxon>
        <taxon>Ecdysozoa</taxon>
        <taxon>Arthropoda</taxon>
        <taxon>Crustacea</taxon>
        <taxon>Multicrustacea</taxon>
        <taxon>Malacostraca</taxon>
        <taxon>Eumalacostraca</taxon>
        <taxon>Eucarida</taxon>
        <taxon>Decapoda</taxon>
        <taxon>Pleocyemata</taxon>
        <taxon>Brachyura</taxon>
        <taxon>Eubrachyura</taxon>
        <taxon>Portunoidea</taxon>
        <taxon>Portunidae</taxon>
        <taxon>Portuninae</taxon>
        <taxon>Portunus</taxon>
    </lineage>
</organism>
<sequence>MVLEKLICVRMRKRAPLILVTPSCVISWPK</sequence>
<comment type="caution">
    <text evidence="1">The sequence shown here is derived from an EMBL/GenBank/DDBJ whole genome shotgun (WGS) entry which is preliminary data.</text>
</comment>
<dbReference type="EMBL" id="VSRR010100936">
    <property type="protein sequence ID" value="MPC95078.1"/>
    <property type="molecule type" value="Genomic_DNA"/>
</dbReference>
<evidence type="ECO:0000313" key="2">
    <source>
        <dbReference type="Proteomes" id="UP000324222"/>
    </source>
</evidence>
<gene>
    <name evidence="1" type="ORF">E2C01_090274</name>
</gene>
<keyword evidence="2" id="KW-1185">Reference proteome</keyword>
<name>A0A5B7JPQ4_PORTR</name>
<dbReference type="Proteomes" id="UP000324222">
    <property type="component" value="Unassembled WGS sequence"/>
</dbReference>
<dbReference type="AlphaFoldDB" id="A0A5B7JPQ4"/>
<evidence type="ECO:0000313" key="1">
    <source>
        <dbReference type="EMBL" id="MPC95078.1"/>
    </source>
</evidence>
<proteinExistence type="predicted"/>
<reference evidence="1 2" key="1">
    <citation type="submission" date="2019-05" db="EMBL/GenBank/DDBJ databases">
        <title>Another draft genome of Portunus trituberculatus and its Hox gene families provides insights of decapod evolution.</title>
        <authorList>
            <person name="Jeong J.-H."/>
            <person name="Song I."/>
            <person name="Kim S."/>
            <person name="Choi T."/>
            <person name="Kim D."/>
            <person name="Ryu S."/>
            <person name="Kim W."/>
        </authorList>
    </citation>
    <scope>NUCLEOTIDE SEQUENCE [LARGE SCALE GENOMIC DNA]</scope>
    <source>
        <tissue evidence="1">Muscle</tissue>
    </source>
</reference>
<accession>A0A5B7JPQ4</accession>